<dbReference type="EMBL" id="SGPJ01000250">
    <property type="protein sequence ID" value="THG96244.1"/>
    <property type="molecule type" value="Genomic_DNA"/>
</dbReference>
<proteinExistence type="predicted"/>
<organism evidence="2 3">
    <name type="scientific">Hermanssonia centrifuga</name>
    <dbReference type="NCBI Taxonomy" id="98765"/>
    <lineage>
        <taxon>Eukaryota</taxon>
        <taxon>Fungi</taxon>
        <taxon>Dikarya</taxon>
        <taxon>Basidiomycota</taxon>
        <taxon>Agaricomycotina</taxon>
        <taxon>Agaricomycetes</taxon>
        <taxon>Polyporales</taxon>
        <taxon>Meruliaceae</taxon>
        <taxon>Hermanssonia</taxon>
    </lineage>
</organism>
<keyword evidence="1" id="KW-0472">Membrane</keyword>
<dbReference type="AlphaFoldDB" id="A0A4S4KDQ1"/>
<comment type="caution">
    <text evidence="2">The sequence shown here is derived from an EMBL/GenBank/DDBJ whole genome shotgun (WGS) entry which is preliminary data.</text>
</comment>
<keyword evidence="1" id="KW-0812">Transmembrane</keyword>
<evidence type="ECO:0000313" key="3">
    <source>
        <dbReference type="Proteomes" id="UP000309038"/>
    </source>
</evidence>
<reference evidence="2 3" key="1">
    <citation type="submission" date="2019-02" db="EMBL/GenBank/DDBJ databases">
        <title>Genome sequencing of the rare red list fungi Phlebia centrifuga.</title>
        <authorList>
            <person name="Buettner E."/>
            <person name="Kellner H."/>
        </authorList>
    </citation>
    <scope>NUCLEOTIDE SEQUENCE [LARGE SCALE GENOMIC DNA]</scope>
    <source>
        <strain evidence="2 3">DSM 108282</strain>
    </source>
</reference>
<dbReference type="Proteomes" id="UP000309038">
    <property type="component" value="Unassembled WGS sequence"/>
</dbReference>
<name>A0A4S4KDQ1_9APHY</name>
<keyword evidence="1" id="KW-1133">Transmembrane helix</keyword>
<evidence type="ECO:0000313" key="2">
    <source>
        <dbReference type="EMBL" id="THG96244.1"/>
    </source>
</evidence>
<feature type="transmembrane region" description="Helical" evidence="1">
    <location>
        <begin position="103"/>
        <end position="124"/>
    </location>
</feature>
<keyword evidence="3" id="KW-1185">Reference proteome</keyword>
<protein>
    <submittedName>
        <fullName evidence="2">Uncharacterized protein</fullName>
    </submittedName>
</protein>
<accession>A0A4S4KDQ1</accession>
<sequence length="203" mass="22476">MPAFGFLGEHVQSFRVGNDNTIRNYNLSLLEDNLMNALGFYQTVPPQNLFLEDVNDLLEQALAVVLWRASEQLAITAASNVTFQEDVTVVLWYQIQINKYTPFMGFVLSLVMLIIVLIITPQTAHGPQELQSLSGAGILQLSWLLGKITSISERMGNNVRKPTTKALRKEGLTITVKMSEAVEEHLAANEVPTTPGLDKDFGS</sequence>
<evidence type="ECO:0000256" key="1">
    <source>
        <dbReference type="SAM" id="Phobius"/>
    </source>
</evidence>
<gene>
    <name evidence="2" type="ORF">EW026_g5558</name>
</gene>